<evidence type="ECO:0000313" key="4">
    <source>
        <dbReference type="Proteomes" id="UP000598775"/>
    </source>
</evidence>
<dbReference type="EMBL" id="BMGP01000003">
    <property type="protein sequence ID" value="GGF26739.1"/>
    <property type="molecule type" value="Genomic_DNA"/>
</dbReference>
<sequence length="464" mass="50461">MTTPTPDMHARGTRVPGAASPSAEAGLTTPPAPEATLPLSPSAKAGLTPGEVEKLHALRRMKLIATLLLVLMAVIFAVSFALQGRYPWLQYVRAASEGGMVGALADWFAVTALFRHPLGLKIPHTAIIPTRKNEIGASLGEFVEENFLSEAVVREKLGSVGVSRVVGGWLANPVNAKRLTTELASAAQGAMTMLSDDDIRGVIEGLVRTHFVDRDWSPELGSLAEKVVASGNHHLVVDLLVDKAEEWLRQNPDSFTELVSRRLPSWVPSFVDRIVDERVYYEALKFVQAVQHDPNHRLRLALDDYLRELATDLQDDPVVRERVEAAKATLIDDPRLREIASLAWESLKDALATSLAQPDSPLRQTVESTLTDTGKRLQTDALLASKVNAWVANAAAHLVENYRHDIAAVISETVERWDGAETSQKIELQVGKDLQYIRINGTVVGSLAGLAIFTVAQAVVALAS</sequence>
<feature type="transmembrane region" description="Helical" evidence="2">
    <location>
        <begin position="63"/>
        <end position="82"/>
    </location>
</feature>
<dbReference type="PANTHER" id="PTHR38442">
    <property type="entry name" value="INNER MEMBRANE PROTEIN-RELATED"/>
    <property type="match status" value="1"/>
</dbReference>
<evidence type="ECO:0000313" key="3">
    <source>
        <dbReference type="EMBL" id="GGF26739.1"/>
    </source>
</evidence>
<feature type="compositionally biased region" description="Low complexity" evidence="1">
    <location>
        <begin position="23"/>
        <end position="43"/>
    </location>
</feature>
<comment type="caution">
    <text evidence="3">The sequence shown here is derived from an EMBL/GenBank/DDBJ whole genome shotgun (WGS) entry which is preliminary data.</text>
</comment>
<feature type="transmembrane region" description="Helical" evidence="2">
    <location>
        <begin position="442"/>
        <end position="463"/>
    </location>
</feature>
<proteinExistence type="predicted"/>
<organism evidence="3 4">
    <name type="scientific">Subtercola lobariae</name>
    <dbReference type="NCBI Taxonomy" id="1588641"/>
    <lineage>
        <taxon>Bacteria</taxon>
        <taxon>Bacillati</taxon>
        <taxon>Actinomycetota</taxon>
        <taxon>Actinomycetes</taxon>
        <taxon>Micrococcales</taxon>
        <taxon>Microbacteriaceae</taxon>
        <taxon>Subtercola</taxon>
    </lineage>
</organism>
<keyword evidence="2" id="KW-1133">Transmembrane helix</keyword>
<name>A0A917B611_9MICO</name>
<dbReference type="InterPro" id="IPR007383">
    <property type="entry name" value="DUF445"/>
</dbReference>
<evidence type="ECO:0000256" key="2">
    <source>
        <dbReference type="SAM" id="Phobius"/>
    </source>
</evidence>
<gene>
    <name evidence="3" type="ORF">GCM10011399_20090</name>
</gene>
<keyword evidence="2" id="KW-0812">Transmembrane</keyword>
<feature type="region of interest" description="Disordered" evidence="1">
    <location>
        <begin position="1"/>
        <end position="45"/>
    </location>
</feature>
<reference evidence="3 4" key="1">
    <citation type="journal article" date="2014" name="Int. J. Syst. Evol. Microbiol.">
        <title>Complete genome sequence of Corynebacterium casei LMG S-19264T (=DSM 44701T), isolated from a smear-ripened cheese.</title>
        <authorList>
            <consortium name="US DOE Joint Genome Institute (JGI-PGF)"/>
            <person name="Walter F."/>
            <person name="Albersmeier A."/>
            <person name="Kalinowski J."/>
            <person name="Ruckert C."/>
        </authorList>
    </citation>
    <scope>NUCLEOTIDE SEQUENCE [LARGE SCALE GENOMIC DNA]</scope>
    <source>
        <strain evidence="3 4">CGMCC 1.12976</strain>
    </source>
</reference>
<evidence type="ECO:0000256" key="1">
    <source>
        <dbReference type="SAM" id="MobiDB-lite"/>
    </source>
</evidence>
<keyword evidence="4" id="KW-1185">Reference proteome</keyword>
<dbReference type="GO" id="GO:0005886">
    <property type="term" value="C:plasma membrane"/>
    <property type="evidence" value="ECO:0007669"/>
    <property type="project" value="TreeGrafter"/>
</dbReference>
<dbReference type="Proteomes" id="UP000598775">
    <property type="component" value="Unassembled WGS sequence"/>
</dbReference>
<accession>A0A917B611</accession>
<dbReference type="RefSeq" id="WP_229715219.1">
    <property type="nucleotide sequence ID" value="NZ_BMGP01000003.1"/>
</dbReference>
<dbReference type="Pfam" id="PF04286">
    <property type="entry name" value="DUF445"/>
    <property type="match status" value="1"/>
</dbReference>
<dbReference type="AlphaFoldDB" id="A0A917B611"/>
<dbReference type="PANTHER" id="PTHR38442:SF1">
    <property type="entry name" value="INNER MEMBRANE PROTEIN"/>
    <property type="match status" value="1"/>
</dbReference>
<keyword evidence="2" id="KW-0472">Membrane</keyword>
<protein>
    <submittedName>
        <fullName evidence="3">Membrane protein</fullName>
    </submittedName>
</protein>